<protein>
    <submittedName>
        <fullName evidence="2">UPF0309 protein</fullName>
    </submittedName>
</protein>
<dbReference type="AlphaFoldDB" id="A0A8J4EPY9"/>
<dbReference type="InterPro" id="IPR046348">
    <property type="entry name" value="SIS_dom_sf"/>
</dbReference>
<name>A0A8J4EPY9_9ACTN</name>
<dbReference type="GO" id="GO:0097367">
    <property type="term" value="F:carbohydrate derivative binding"/>
    <property type="evidence" value="ECO:0007669"/>
    <property type="project" value="InterPro"/>
</dbReference>
<dbReference type="CDD" id="cd05013">
    <property type="entry name" value="SIS_RpiR"/>
    <property type="match status" value="1"/>
</dbReference>
<keyword evidence="3" id="KW-1185">Reference proteome</keyword>
<dbReference type="PANTHER" id="PTHR30390">
    <property type="entry name" value="SEDOHEPTULOSE 7-PHOSPHATE ISOMERASE / DNAA INITIATOR-ASSOCIATING FACTOR FOR REPLICATION INITIATION"/>
    <property type="match status" value="1"/>
</dbReference>
<evidence type="ECO:0000313" key="3">
    <source>
        <dbReference type="Proteomes" id="UP000614996"/>
    </source>
</evidence>
<evidence type="ECO:0000313" key="2">
    <source>
        <dbReference type="EMBL" id="GIL29229.1"/>
    </source>
</evidence>
<dbReference type="Gene3D" id="3.40.50.10490">
    <property type="entry name" value="Glucose-6-phosphate isomerase like protein, domain 1"/>
    <property type="match status" value="1"/>
</dbReference>
<dbReference type="NCBIfam" id="NF002805">
    <property type="entry name" value="PRK02947.1"/>
    <property type="match status" value="1"/>
</dbReference>
<dbReference type="GO" id="GO:1901135">
    <property type="term" value="P:carbohydrate derivative metabolic process"/>
    <property type="evidence" value="ECO:0007669"/>
    <property type="project" value="InterPro"/>
</dbReference>
<accession>A0A8J4EPY9</accession>
<evidence type="ECO:0000259" key="1">
    <source>
        <dbReference type="PROSITE" id="PS51464"/>
    </source>
</evidence>
<sequence length="250" mass="25919">MIDQDAYAAVARTAIDRFLATQRDAIAAAGEVVATALLAGGVLQAFGTGHSRAIALELAGRAGGLVPANQLSIRDVVYYGDAQPGDILDPLVERETGLAERIWNLARIEPADVFVIASNSGGNAAIVEMAQLATSRGHRLVAITSVEHTRAITPRHPSGQRLADLADVVIDNCAPYGDAALELPGGDRIGPLSTVTGALAVNLLVAEVAGRYLAAGSAPPVYRSLNAPGNEDRNAALLDRYAGRVRLGDA</sequence>
<dbReference type="Proteomes" id="UP000614996">
    <property type="component" value="Unassembled WGS sequence"/>
</dbReference>
<dbReference type="PROSITE" id="PS51464">
    <property type="entry name" value="SIS"/>
    <property type="match status" value="1"/>
</dbReference>
<dbReference type="PANTHER" id="PTHR30390:SF7">
    <property type="entry name" value="PHOSPHOHEPTOSE ISOMERASE"/>
    <property type="match status" value="1"/>
</dbReference>
<dbReference type="Pfam" id="PF13580">
    <property type="entry name" value="SIS_2"/>
    <property type="match status" value="1"/>
</dbReference>
<feature type="domain" description="SIS" evidence="1">
    <location>
        <begin position="33"/>
        <end position="214"/>
    </location>
</feature>
<dbReference type="InterPro" id="IPR050099">
    <property type="entry name" value="SIS_GmhA/DiaA_subfam"/>
</dbReference>
<gene>
    <name evidence="2" type="ORF">NUM_44830</name>
</gene>
<dbReference type="InterPro" id="IPR001347">
    <property type="entry name" value="SIS_dom"/>
</dbReference>
<dbReference type="SUPFAM" id="SSF53697">
    <property type="entry name" value="SIS domain"/>
    <property type="match status" value="1"/>
</dbReference>
<proteinExistence type="predicted"/>
<reference evidence="3" key="1">
    <citation type="journal article" date="2021" name="Int. J. Syst. Evol. Microbiol.">
        <title>Actinocatenispora comari sp. nov., an endophytic actinomycete isolated from aerial parts of Comarum salesowianum.</title>
        <authorList>
            <person name="Oyunbileg N."/>
            <person name="Iizaka Y."/>
            <person name="Hamada M."/>
            <person name="Davaapurev B.O."/>
            <person name="Fukumoto A."/>
            <person name="Tsetseg B."/>
            <person name="Kato F."/>
            <person name="Tamura T."/>
            <person name="Batkhuu J."/>
            <person name="Anzai Y."/>
        </authorList>
    </citation>
    <scope>NUCLEOTIDE SEQUENCE [LARGE SCALE GENOMIC DNA]</scope>
    <source>
        <strain evidence="3">NUM-2625</strain>
    </source>
</reference>
<comment type="caution">
    <text evidence="2">The sequence shown here is derived from an EMBL/GenBank/DDBJ whole genome shotgun (WGS) entry which is preliminary data.</text>
</comment>
<dbReference type="InterPro" id="IPR035472">
    <property type="entry name" value="RpiR-like_SIS"/>
</dbReference>
<organism evidence="2 3">
    <name type="scientific">Actinocatenispora comari</name>
    <dbReference type="NCBI Taxonomy" id="2807577"/>
    <lineage>
        <taxon>Bacteria</taxon>
        <taxon>Bacillati</taxon>
        <taxon>Actinomycetota</taxon>
        <taxon>Actinomycetes</taxon>
        <taxon>Micromonosporales</taxon>
        <taxon>Micromonosporaceae</taxon>
        <taxon>Actinocatenispora</taxon>
    </lineage>
</organism>
<dbReference type="RefSeq" id="WP_207126911.1">
    <property type="nucleotide sequence ID" value="NZ_BOPO01000087.1"/>
</dbReference>
<dbReference type="EMBL" id="BOPO01000087">
    <property type="protein sequence ID" value="GIL29229.1"/>
    <property type="molecule type" value="Genomic_DNA"/>
</dbReference>